<keyword evidence="1" id="KW-1133">Transmembrane helix</keyword>
<dbReference type="InParanoid" id="D2VWA5"/>
<evidence type="ECO:0000313" key="2">
    <source>
        <dbReference type="EMBL" id="EFC38798.1"/>
    </source>
</evidence>
<accession>D2VWA5</accession>
<organism evidence="3">
    <name type="scientific">Naegleria gruberi</name>
    <name type="common">Amoeba</name>
    <dbReference type="NCBI Taxonomy" id="5762"/>
    <lineage>
        <taxon>Eukaryota</taxon>
        <taxon>Discoba</taxon>
        <taxon>Heterolobosea</taxon>
        <taxon>Tetramitia</taxon>
        <taxon>Eutetramitia</taxon>
        <taxon>Vahlkampfiidae</taxon>
        <taxon>Naegleria</taxon>
    </lineage>
</organism>
<dbReference type="AlphaFoldDB" id="D2VWA5"/>
<name>D2VWA5_NAEGR</name>
<dbReference type="EMBL" id="GG738904">
    <property type="protein sequence ID" value="EFC38798.1"/>
    <property type="molecule type" value="Genomic_DNA"/>
</dbReference>
<evidence type="ECO:0000313" key="3">
    <source>
        <dbReference type="Proteomes" id="UP000006671"/>
    </source>
</evidence>
<keyword evidence="3" id="KW-1185">Reference proteome</keyword>
<dbReference type="Proteomes" id="UP000006671">
    <property type="component" value="Unassembled WGS sequence"/>
</dbReference>
<gene>
    <name evidence="2" type="ORF">NAEGRDRAFT_52768</name>
</gene>
<dbReference type="KEGG" id="ngr:NAEGRDRAFT_52768"/>
<sequence>MAKVRYYYNDQFESDDLLSTTFSCQESPFLNQVNPQFRDNINVQLVFNKKIMPPLENQSLAQIELEKTFDGCQDVTIIYTDLSSDGKFCGYMKTYLVSGDDEIFTRNSLVRNLLDLVNQFDIPYETVFENFRNLISQRVLHVNSKSSGFSKYFNGNERRYINGLGIFGALKKLFETDNKLSNSLSHYYEKKKLVDRLYKHGIYHYSSFCRLSLIPLIGFEGKEGERINVSSLIQARDIYSKHEQLYLCADVDSELTMGFHDMLISELATQVCDQGGEIPETGCRIPGFLEAFGRLGKFLIESWKIGVGLVCCLVIPELIPLAAIVVGVFCYYSVSSLKRKEVRILLAKKVKSDETGSICF</sequence>
<keyword evidence="1" id="KW-0472">Membrane</keyword>
<dbReference type="RefSeq" id="XP_002671542.1">
    <property type="nucleotide sequence ID" value="XM_002671496.1"/>
</dbReference>
<protein>
    <submittedName>
        <fullName evidence="2">Predicted protein</fullName>
    </submittedName>
</protein>
<evidence type="ECO:0000256" key="1">
    <source>
        <dbReference type="SAM" id="Phobius"/>
    </source>
</evidence>
<keyword evidence="1" id="KW-0812">Transmembrane</keyword>
<dbReference type="GeneID" id="8858641"/>
<proteinExistence type="predicted"/>
<feature type="transmembrane region" description="Helical" evidence="1">
    <location>
        <begin position="305"/>
        <end position="334"/>
    </location>
</feature>
<reference evidence="2 3" key="1">
    <citation type="journal article" date="2010" name="Cell">
        <title>The genome of Naegleria gruberi illuminates early eukaryotic versatility.</title>
        <authorList>
            <person name="Fritz-Laylin L.K."/>
            <person name="Prochnik S.E."/>
            <person name="Ginger M.L."/>
            <person name="Dacks J.B."/>
            <person name="Carpenter M.L."/>
            <person name="Field M.C."/>
            <person name="Kuo A."/>
            <person name="Paredez A."/>
            <person name="Chapman J."/>
            <person name="Pham J."/>
            <person name="Shu S."/>
            <person name="Neupane R."/>
            <person name="Cipriano M."/>
            <person name="Mancuso J."/>
            <person name="Tu H."/>
            <person name="Salamov A."/>
            <person name="Lindquist E."/>
            <person name="Shapiro H."/>
            <person name="Lucas S."/>
            <person name="Grigoriev I.V."/>
            <person name="Cande W.Z."/>
            <person name="Fulton C."/>
            <person name="Rokhsar D.S."/>
            <person name="Dawson S.C."/>
        </authorList>
    </citation>
    <scope>NUCLEOTIDE SEQUENCE [LARGE SCALE GENOMIC DNA]</scope>
    <source>
        <strain evidence="2 3">NEG-M</strain>
    </source>
</reference>
<dbReference type="VEuPathDB" id="AmoebaDB:NAEGRDRAFT_52768"/>